<dbReference type="GO" id="GO:0003006">
    <property type="term" value="P:developmental process involved in reproduction"/>
    <property type="evidence" value="ECO:0007669"/>
    <property type="project" value="UniProtKB-ARBA"/>
</dbReference>
<sequence>MKAIKCVVVGDRGVGKTCLPVAYTTNTFIELYLPVAYNSYTAKVMVDNKSITLDIYEIADREEYERLRPLSYYKTDVFLICFSLVDPASFENARTKWCDEIRKHCPKTPIILVGTKLDLRDDKATIDMLHTKKETPITYQQGVAMAEDIRLVKYMECSALTQEGVKAIFYEATLAALSQPRRTRKSCEIL</sequence>
<dbReference type="SMART" id="SM00175">
    <property type="entry name" value="RAB"/>
    <property type="match status" value="1"/>
</dbReference>
<dbReference type="SMART" id="SM00173">
    <property type="entry name" value="RAS"/>
    <property type="match status" value="1"/>
</dbReference>
<dbReference type="GO" id="GO:0005525">
    <property type="term" value="F:GTP binding"/>
    <property type="evidence" value="ECO:0007669"/>
    <property type="project" value="UniProtKB-KW"/>
</dbReference>
<dbReference type="GO" id="GO:0035099">
    <property type="term" value="P:hemocyte migration"/>
    <property type="evidence" value="ECO:0007669"/>
    <property type="project" value="UniProtKB-ARBA"/>
</dbReference>
<dbReference type="Gene3D" id="3.40.50.300">
    <property type="entry name" value="P-loop containing nucleotide triphosphate hydrolases"/>
    <property type="match status" value="1"/>
</dbReference>
<protein>
    <submittedName>
        <fullName evidence="3">Uncharacterized protein</fullName>
    </submittedName>
</protein>
<comment type="caution">
    <text evidence="3">The sequence shown here is derived from an EMBL/GenBank/DDBJ whole genome shotgun (WGS) entry which is preliminary data.</text>
</comment>
<keyword evidence="1" id="KW-0547">Nucleotide-binding</keyword>
<dbReference type="PANTHER" id="PTHR24072">
    <property type="entry name" value="RHO FAMILY GTPASE"/>
    <property type="match status" value="1"/>
</dbReference>
<dbReference type="InterPro" id="IPR001806">
    <property type="entry name" value="Small_GTPase"/>
</dbReference>
<dbReference type="InterPro" id="IPR005225">
    <property type="entry name" value="Small_GTP-bd"/>
</dbReference>
<dbReference type="GO" id="GO:0007264">
    <property type="term" value="P:small GTPase-mediated signal transduction"/>
    <property type="evidence" value="ECO:0007669"/>
    <property type="project" value="InterPro"/>
</dbReference>
<dbReference type="PROSITE" id="PS51420">
    <property type="entry name" value="RHO"/>
    <property type="match status" value="1"/>
</dbReference>
<dbReference type="AlphaFoldDB" id="A0A8K0FY87"/>
<keyword evidence="4" id="KW-1185">Reference proteome</keyword>
<dbReference type="Proteomes" id="UP000801492">
    <property type="component" value="Unassembled WGS sequence"/>
</dbReference>
<keyword evidence="2" id="KW-0342">GTP-binding</keyword>
<evidence type="ECO:0000256" key="2">
    <source>
        <dbReference type="ARBA" id="ARBA00023134"/>
    </source>
</evidence>
<accession>A0A8K0FY87</accession>
<dbReference type="InterPro" id="IPR027417">
    <property type="entry name" value="P-loop_NTPase"/>
</dbReference>
<evidence type="ECO:0000256" key="1">
    <source>
        <dbReference type="ARBA" id="ARBA00022741"/>
    </source>
</evidence>
<dbReference type="GO" id="GO:0022412">
    <property type="term" value="P:cellular process involved in reproduction in multicellular organism"/>
    <property type="evidence" value="ECO:0007669"/>
    <property type="project" value="UniProtKB-ARBA"/>
</dbReference>
<dbReference type="NCBIfam" id="TIGR00231">
    <property type="entry name" value="small_GTP"/>
    <property type="match status" value="1"/>
</dbReference>
<dbReference type="GO" id="GO:0003924">
    <property type="term" value="F:GTPase activity"/>
    <property type="evidence" value="ECO:0007669"/>
    <property type="project" value="InterPro"/>
</dbReference>
<gene>
    <name evidence="3" type="ORF">ILUMI_26901</name>
</gene>
<name>A0A8K0FY87_IGNLU</name>
<dbReference type="FunFam" id="3.40.50.300:FF:000118">
    <property type="entry name" value="Rho-related GTP-binding protein RhoG"/>
    <property type="match status" value="1"/>
</dbReference>
<dbReference type="EMBL" id="VTPC01091197">
    <property type="protein sequence ID" value="KAF2879271.1"/>
    <property type="molecule type" value="Genomic_DNA"/>
</dbReference>
<evidence type="ECO:0000313" key="4">
    <source>
        <dbReference type="Proteomes" id="UP000801492"/>
    </source>
</evidence>
<dbReference type="PROSITE" id="PS51419">
    <property type="entry name" value="RAB"/>
    <property type="match status" value="1"/>
</dbReference>
<dbReference type="Pfam" id="PF00071">
    <property type="entry name" value="Ras"/>
    <property type="match status" value="1"/>
</dbReference>
<evidence type="ECO:0000313" key="3">
    <source>
        <dbReference type="EMBL" id="KAF2879271.1"/>
    </source>
</evidence>
<dbReference type="InterPro" id="IPR003578">
    <property type="entry name" value="Small_GTPase_Rho"/>
</dbReference>
<dbReference type="OrthoDB" id="8830751at2759"/>
<dbReference type="PRINTS" id="PR00449">
    <property type="entry name" value="RASTRNSFRMNG"/>
</dbReference>
<dbReference type="GO" id="GO:0035006">
    <property type="term" value="P:melanization defense response"/>
    <property type="evidence" value="ECO:0007669"/>
    <property type="project" value="UniProtKB-ARBA"/>
</dbReference>
<dbReference type="GO" id="GO:0001667">
    <property type="term" value="P:ameboidal-type cell migration"/>
    <property type="evidence" value="ECO:0007669"/>
    <property type="project" value="UniProtKB-ARBA"/>
</dbReference>
<proteinExistence type="predicted"/>
<dbReference type="PROSITE" id="PS51421">
    <property type="entry name" value="RAS"/>
    <property type="match status" value="1"/>
</dbReference>
<dbReference type="SMART" id="SM00174">
    <property type="entry name" value="RHO"/>
    <property type="match status" value="1"/>
</dbReference>
<organism evidence="3 4">
    <name type="scientific">Ignelater luminosus</name>
    <name type="common">Cucubano</name>
    <name type="synonym">Pyrophorus luminosus</name>
    <dbReference type="NCBI Taxonomy" id="2038154"/>
    <lineage>
        <taxon>Eukaryota</taxon>
        <taxon>Metazoa</taxon>
        <taxon>Ecdysozoa</taxon>
        <taxon>Arthropoda</taxon>
        <taxon>Hexapoda</taxon>
        <taxon>Insecta</taxon>
        <taxon>Pterygota</taxon>
        <taxon>Neoptera</taxon>
        <taxon>Endopterygota</taxon>
        <taxon>Coleoptera</taxon>
        <taxon>Polyphaga</taxon>
        <taxon>Elateriformia</taxon>
        <taxon>Elateroidea</taxon>
        <taxon>Elateridae</taxon>
        <taxon>Agrypninae</taxon>
        <taxon>Pyrophorini</taxon>
        <taxon>Ignelater</taxon>
    </lineage>
</organism>
<dbReference type="SUPFAM" id="SSF52540">
    <property type="entry name" value="P-loop containing nucleoside triphosphate hydrolases"/>
    <property type="match status" value="1"/>
</dbReference>
<reference evidence="3" key="1">
    <citation type="submission" date="2019-08" db="EMBL/GenBank/DDBJ databases">
        <title>The genome of the North American firefly Photinus pyralis.</title>
        <authorList>
            <consortium name="Photinus pyralis genome working group"/>
            <person name="Fallon T.R."/>
            <person name="Sander Lower S.E."/>
            <person name="Weng J.-K."/>
        </authorList>
    </citation>
    <scope>NUCLEOTIDE SEQUENCE</scope>
    <source>
        <strain evidence="3">TRF0915ILg1</strain>
        <tissue evidence="3">Whole body</tissue>
    </source>
</reference>